<dbReference type="Proteomes" id="UP000603453">
    <property type="component" value="Unassembled WGS sequence"/>
</dbReference>
<dbReference type="Gene3D" id="3.40.50.1820">
    <property type="entry name" value="alpha/beta hydrolase"/>
    <property type="match status" value="1"/>
</dbReference>
<dbReference type="InterPro" id="IPR029058">
    <property type="entry name" value="AB_hydrolase_fold"/>
</dbReference>
<dbReference type="SUPFAM" id="SSF53474">
    <property type="entry name" value="alpha/beta-Hydrolases"/>
    <property type="match status" value="1"/>
</dbReference>
<name>A0A8H7RD33_9FUNG</name>
<organism evidence="2 3">
    <name type="scientific">Mucor saturninus</name>
    <dbReference type="NCBI Taxonomy" id="64648"/>
    <lineage>
        <taxon>Eukaryota</taxon>
        <taxon>Fungi</taxon>
        <taxon>Fungi incertae sedis</taxon>
        <taxon>Mucoromycota</taxon>
        <taxon>Mucoromycotina</taxon>
        <taxon>Mucoromycetes</taxon>
        <taxon>Mucorales</taxon>
        <taxon>Mucorineae</taxon>
        <taxon>Mucoraceae</taxon>
        <taxon>Mucor</taxon>
    </lineage>
</organism>
<comment type="caution">
    <text evidence="2">The sequence shown here is derived from an EMBL/GenBank/DDBJ whole genome shotgun (WGS) entry which is preliminary data.</text>
</comment>
<dbReference type="GO" id="GO:0006629">
    <property type="term" value="P:lipid metabolic process"/>
    <property type="evidence" value="ECO:0007669"/>
    <property type="project" value="InterPro"/>
</dbReference>
<dbReference type="InterPro" id="IPR051218">
    <property type="entry name" value="Sec_MonoDiacylglyc_Lipase"/>
</dbReference>
<reference evidence="2" key="1">
    <citation type="submission" date="2020-12" db="EMBL/GenBank/DDBJ databases">
        <title>Metabolic potential, ecology and presence of endohyphal bacteria is reflected in genomic diversity of Mucoromycotina.</title>
        <authorList>
            <person name="Muszewska A."/>
            <person name="Okrasinska A."/>
            <person name="Steczkiewicz K."/>
            <person name="Drgas O."/>
            <person name="Orlowska M."/>
            <person name="Perlinska-Lenart U."/>
            <person name="Aleksandrzak-Piekarczyk T."/>
            <person name="Szatraj K."/>
            <person name="Zielenkiewicz U."/>
            <person name="Pilsyk S."/>
            <person name="Malc E."/>
            <person name="Mieczkowski P."/>
            <person name="Kruszewska J.S."/>
            <person name="Biernat P."/>
            <person name="Pawlowska J."/>
        </authorList>
    </citation>
    <scope>NUCLEOTIDE SEQUENCE</scope>
    <source>
        <strain evidence="2">WA0000017839</strain>
    </source>
</reference>
<dbReference type="PANTHER" id="PTHR45856">
    <property type="entry name" value="ALPHA/BETA-HYDROLASES SUPERFAMILY PROTEIN"/>
    <property type="match status" value="1"/>
</dbReference>
<dbReference type="PANTHER" id="PTHR45856:SF25">
    <property type="entry name" value="FUNGAL LIPASE-LIKE DOMAIN-CONTAINING PROTEIN"/>
    <property type="match status" value="1"/>
</dbReference>
<feature type="domain" description="Fungal lipase-type" evidence="1">
    <location>
        <begin position="21"/>
        <end position="133"/>
    </location>
</feature>
<evidence type="ECO:0000259" key="1">
    <source>
        <dbReference type="Pfam" id="PF01764"/>
    </source>
</evidence>
<dbReference type="EMBL" id="JAEPRD010000024">
    <property type="protein sequence ID" value="KAG2207508.1"/>
    <property type="molecule type" value="Genomic_DNA"/>
</dbReference>
<sequence>MAWGASSVRAKLLFFEHELTHHPMIPGARVQTGSLKGLFDIREIVFRTVTDQLKAHPDYRVHVVGHSFGSAVGSLLTVDLFQRLPIDNANEVRGYLFGKPRMGDINYAKYVSNNKIGIKRYVEENDDIVHHPYLHNGYMHEGDEYWLKSRDDFDVFILV</sequence>
<dbReference type="Pfam" id="PF01764">
    <property type="entry name" value="Lipase_3"/>
    <property type="match status" value="1"/>
</dbReference>
<protein>
    <recommendedName>
        <fullName evidence="1">Fungal lipase-type domain-containing protein</fullName>
    </recommendedName>
</protein>
<dbReference type="InterPro" id="IPR002921">
    <property type="entry name" value="Fungal_lipase-type"/>
</dbReference>
<proteinExistence type="predicted"/>
<dbReference type="OrthoDB" id="426718at2759"/>
<evidence type="ECO:0000313" key="3">
    <source>
        <dbReference type="Proteomes" id="UP000603453"/>
    </source>
</evidence>
<dbReference type="CDD" id="cd00519">
    <property type="entry name" value="Lipase_3"/>
    <property type="match status" value="1"/>
</dbReference>
<dbReference type="AlphaFoldDB" id="A0A8H7RD33"/>
<gene>
    <name evidence="2" type="ORF">INT47_004256</name>
</gene>
<evidence type="ECO:0000313" key="2">
    <source>
        <dbReference type="EMBL" id="KAG2207508.1"/>
    </source>
</evidence>
<accession>A0A8H7RD33</accession>
<keyword evidence="3" id="KW-1185">Reference proteome</keyword>